<evidence type="ECO:0000313" key="2">
    <source>
        <dbReference type="EMBL" id="MET3653891.1"/>
    </source>
</evidence>
<feature type="transmembrane region" description="Helical" evidence="1">
    <location>
        <begin position="156"/>
        <end position="174"/>
    </location>
</feature>
<keyword evidence="3" id="KW-1185">Reference proteome</keyword>
<feature type="transmembrane region" description="Helical" evidence="1">
    <location>
        <begin position="40"/>
        <end position="65"/>
    </location>
</feature>
<organism evidence="2 3">
    <name type="scientific">Dyella japonica</name>
    <dbReference type="NCBI Taxonomy" id="231455"/>
    <lineage>
        <taxon>Bacteria</taxon>
        <taxon>Pseudomonadati</taxon>
        <taxon>Pseudomonadota</taxon>
        <taxon>Gammaproteobacteria</taxon>
        <taxon>Lysobacterales</taxon>
        <taxon>Rhodanobacteraceae</taxon>
        <taxon>Dyella</taxon>
    </lineage>
</organism>
<sequence>MPDIERTRDTRQPTIRRRWRRMLGWTALVLDHLKPVRVSLLIVAVAVVVAIGVDQAAELFLIALWTDPSEARYVALLLSSALAGLAMWHAARNAYRLRYPRWPALQDERAALLRDWLPRLLGASVPMLVCLGYVLALTKLPHGPCGITEHCVQRSWRALGLVVESAVLIVFFVTRRRLWSALSRRVPRVSTPHARPRDEKRVWRVRDLGRFAIVMYISVVTLNVLATVLIAFVPELLDGMGPLAILLIAATFLCYSGSLLCMVGDRRGVPLLTIMLLLSASLHWLHLNDNHKVRQYAGMSTHEHPALQPADTRPSFDAYVDAWLADRCVGHHPCPVILVAAEGGGIRGAAWSALVLSRLTAVTQQGQPSNVGPLFARYLFGASGVSGGSLGLAVYVSSLAQPQPVDASTLEARAQRMLSHDFLAPTLANTFFVDFTQRWLPGAWLDDRARALTRAWESAARKEGMPAFDEPFSALYGQAGTLPSTRLPALFLNSTTVADGKRFIQHPFQPVATPQRQPWTAGLDGSSWLDPRVPLSEVVLNSARFTYVSPAGTLETHLANPPVPDRMQLVDGGYFENSGTTTLLELLRLLRGKAKQQGLSLRFIVIHISNDPLMTDFIEQHDASHPMPFYSAACPSVPGVVHEPVSGEAIAPLNALLDTRSARGEYARVQLLNTLRPNEADPARGDLLWHFRLCPGNYPIPLGWTISTPVFTELGRQLDLYPLQTMGKALQAQLAPNAQ</sequence>
<name>A0ABV2JYH2_9GAMM</name>
<keyword evidence="1" id="KW-0812">Transmembrane</keyword>
<dbReference type="RefSeq" id="WP_354015262.1">
    <property type="nucleotide sequence ID" value="NZ_JBEPMU010000005.1"/>
</dbReference>
<proteinExistence type="predicted"/>
<evidence type="ECO:0008006" key="4">
    <source>
        <dbReference type="Google" id="ProtNLM"/>
    </source>
</evidence>
<dbReference type="SUPFAM" id="SSF52151">
    <property type="entry name" value="FabD/lysophospholipase-like"/>
    <property type="match status" value="1"/>
</dbReference>
<comment type="caution">
    <text evidence="2">The sequence shown here is derived from an EMBL/GenBank/DDBJ whole genome shotgun (WGS) entry which is preliminary data.</text>
</comment>
<feature type="transmembrane region" description="Helical" evidence="1">
    <location>
        <begin position="211"/>
        <end position="233"/>
    </location>
</feature>
<dbReference type="EMBL" id="JBEPMU010000005">
    <property type="protein sequence ID" value="MET3653891.1"/>
    <property type="molecule type" value="Genomic_DNA"/>
</dbReference>
<keyword evidence="1" id="KW-0472">Membrane</keyword>
<evidence type="ECO:0000256" key="1">
    <source>
        <dbReference type="SAM" id="Phobius"/>
    </source>
</evidence>
<feature type="transmembrane region" description="Helical" evidence="1">
    <location>
        <begin position="71"/>
        <end position="91"/>
    </location>
</feature>
<feature type="transmembrane region" description="Helical" evidence="1">
    <location>
        <begin position="239"/>
        <end position="262"/>
    </location>
</feature>
<evidence type="ECO:0000313" key="3">
    <source>
        <dbReference type="Proteomes" id="UP001549184"/>
    </source>
</evidence>
<feature type="transmembrane region" description="Helical" evidence="1">
    <location>
        <begin position="116"/>
        <end position="136"/>
    </location>
</feature>
<reference evidence="2 3" key="1">
    <citation type="submission" date="2024-06" db="EMBL/GenBank/DDBJ databases">
        <title>Sorghum-associated microbial communities from plants grown in Nebraska, USA.</title>
        <authorList>
            <person name="Schachtman D."/>
        </authorList>
    </citation>
    <scope>NUCLEOTIDE SEQUENCE [LARGE SCALE GENOMIC DNA]</scope>
    <source>
        <strain evidence="2 3">1073</strain>
    </source>
</reference>
<accession>A0ABV2JYH2</accession>
<protein>
    <recommendedName>
        <fullName evidence="4">Patatin-like phospholipase</fullName>
    </recommendedName>
</protein>
<gene>
    <name evidence="2" type="ORF">ABIC75_003628</name>
</gene>
<feature type="transmembrane region" description="Helical" evidence="1">
    <location>
        <begin position="269"/>
        <end position="287"/>
    </location>
</feature>
<dbReference type="InterPro" id="IPR016035">
    <property type="entry name" value="Acyl_Trfase/lysoPLipase"/>
</dbReference>
<dbReference type="Proteomes" id="UP001549184">
    <property type="component" value="Unassembled WGS sequence"/>
</dbReference>
<keyword evidence="1" id="KW-1133">Transmembrane helix</keyword>